<dbReference type="GO" id="GO:0043047">
    <property type="term" value="F:single-stranded telomeric DNA binding"/>
    <property type="evidence" value="ECO:0007669"/>
    <property type="project" value="TreeGrafter"/>
</dbReference>
<evidence type="ECO:0000256" key="18">
    <source>
        <dbReference type="PROSITE-ProRule" id="PRU00471"/>
    </source>
</evidence>
<evidence type="ECO:0000256" key="11">
    <source>
        <dbReference type="ARBA" id="ARBA00022840"/>
    </source>
</evidence>
<organism evidence="22">
    <name type="scientific">Caenorhabditis brenneri</name>
    <name type="common">Nematode worm</name>
    <dbReference type="NCBI Taxonomy" id="135651"/>
    <lineage>
        <taxon>Eukaryota</taxon>
        <taxon>Metazoa</taxon>
        <taxon>Ecdysozoa</taxon>
        <taxon>Nematoda</taxon>
        <taxon>Chromadorea</taxon>
        <taxon>Rhabditida</taxon>
        <taxon>Rhabditina</taxon>
        <taxon>Rhabditomorpha</taxon>
        <taxon>Rhabditoidea</taxon>
        <taxon>Rhabditidae</taxon>
        <taxon>Peloderinae</taxon>
        <taxon>Caenorhabditis</taxon>
    </lineage>
</organism>
<dbReference type="Gene3D" id="3.40.50.300">
    <property type="entry name" value="P-loop containing nucleotide triphosphate hydrolases"/>
    <property type="match status" value="2"/>
</dbReference>
<keyword evidence="22" id="KW-1185">Reference proteome</keyword>
<evidence type="ECO:0000313" key="21">
    <source>
        <dbReference type="EMBL" id="EGT38903.1"/>
    </source>
</evidence>
<comment type="catalytic activity">
    <reaction evidence="17">
        <text>ATP + H2O = ADP + phosphate + H(+)</text>
        <dbReference type="Rhea" id="RHEA:13065"/>
        <dbReference type="ChEBI" id="CHEBI:15377"/>
        <dbReference type="ChEBI" id="CHEBI:15378"/>
        <dbReference type="ChEBI" id="CHEBI:30616"/>
        <dbReference type="ChEBI" id="CHEBI:43474"/>
        <dbReference type="ChEBI" id="CHEBI:456216"/>
    </reaction>
</comment>
<protein>
    <recommendedName>
        <fullName evidence="20">Zinc-hook domain-containing protein</fullName>
    </recommendedName>
</protein>
<dbReference type="GO" id="GO:0030870">
    <property type="term" value="C:Mre11 complex"/>
    <property type="evidence" value="ECO:0007669"/>
    <property type="project" value="InterPro"/>
</dbReference>
<dbReference type="HOGENOM" id="CLU_006184_0_0_1"/>
<dbReference type="OrthoDB" id="18797at2759"/>
<dbReference type="PANTHER" id="PTHR18867">
    <property type="entry name" value="RAD50"/>
    <property type="match status" value="1"/>
</dbReference>
<dbReference type="GO" id="GO:0000794">
    <property type="term" value="C:condensed nuclear chromosome"/>
    <property type="evidence" value="ECO:0007669"/>
    <property type="project" value="TreeGrafter"/>
</dbReference>
<evidence type="ECO:0000259" key="20">
    <source>
        <dbReference type="PROSITE" id="PS51131"/>
    </source>
</evidence>
<dbReference type="GO" id="GO:0000722">
    <property type="term" value="P:telomere maintenance via recombination"/>
    <property type="evidence" value="ECO:0007669"/>
    <property type="project" value="TreeGrafter"/>
</dbReference>
<proteinExistence type="inferred from homology"/>
<comment type="similarity">
    <text evidence="4">Belongs to the SMC family. RAD50 subfamily.</text>
</comment>
<gene>
    <name evidence="21" type="ORF">CAEBREN_31573</name>
</gene>
<dbReference type="InterPro" id="IPR004584">
    <property type="entry name" value="Rad50_eukaryotes"/>
</dbReference>
<evidence type="ECO:0000256" key="7">
    <source>
        <dbReference type="ARBA" id="ARBA00022741"/>
    </source>
</evidence>
<evidence type="ECO:0000256" key="19">
    <source>
        <dbReference type="SAM" id="Coils"/>
    </source>
</evidence>
<feature type="binding site" evidence="18">
    <location>
        <position position="695"/>
    </location>
    <ligand>
        <name>Zn(2+)</name>
        <dbReference type="ChEBI" id="CHEBI:29105"/>
    </ligand>
</feature>
<dbReference type="NCBIfam" id="TIGR00606">
    <property type="entry name" value="rad50"/>
    <property type="match status" value="1"/>
</dbReference>
<feature type="coiled-coil region" evidence="19">
    <location>
        <begin position="435"/>
        <end position="483"/>
    </location>
</feature>
<keyword evidence="16" id="KW-0469">Meiosis</keyword>
<keyword evidence="7" id="KW-0547">Nucleotide-binding</keyword>
<comment type="cofactor">
    <cofactor evidence="1">
        <name>Zn(2+)</name>
        <dbReference type="ChEBI" id="CHEBI:29105"/>
    </cofactor>
</comment>
<dbReference type="InterPro" id="IPR038729">
    <property type="entry name" value="Rad50/SbcC_AAA"/>
</dbReference>
<dbReference type="GO" id="GO:0046872">
    <property type="term" value="F:metal ion binding"/>
    <property type="evidence" value="ECO:0007669"/>
    <property type="project" value="UniProtKB-UniRule"/>
</dbReference>
<dbReference type="eggNOG" id="KOG0962">
    <property type="taxonomic scope" value="Eukaryota"/>
</dbReference>
<evidence type="ECO:0000256" key="16">
    <source>
        <dbReference type="ARBA" id="ARBA00023254"/>
    </source>
</evidence>
<evidence type="ECO:0000256" key="8">
    <source>
        <dbReference type="ARBA" id="ARBA00022763"/>
    </source>
</evidence>
<dbReference type="GO" id="GO:0005524">
    <property type="term" value="F:ATP binding"/>
    <property type="evidence" value="ECO:0007669"/>
    <property type="project" value="UniProtKB-KW"/>
</dbReference>
<evidence type="ECO:0000256" key="10">
    <source>
        <dbReference type="ARBA" id="ARBA00022833"/>
    </source>
</evidence>
<dbReference type="GO" id="GO:0016887">
    <property type="term" value="F:ATP hydrolysis activity"/>
    <property type="evidence" value="ECO:0007669"/>
    <property type="project" value="InterPro"/>
</dbReference>
<dbReference type="GO" id="GO:0070192">
    <property type="term" value="P:chromosome organization involved in meiotic cell cycle"/>
    <property type="evidence" value="ECO:0007669"/>
    <property type="project" value="TreeGrafter"/>
</dbReference>
<dbReference type="FunCoup" id="G0MP92">
    <property type="interactions" value="3182"/>
</dbReference>
<keyword evidence="12" id="KW-0460">Magnesium</keyword>
<evidence type="ECO:0000256" key="4">
    <source>
        <dbReference type="ARBA" id="ARBA00009439"/>
    </source>
</evidence>
<keyword evidence="10 18" id="KW-0862">Zinc</keyword>
<evidence type="ECO:0000256" key="1">
    <source>
        <dbReference type="ARBA" id="ARBA00001947"/>
    </source>
</evidence>
<feature type="coiled-coil region" evidence="19">
    <location>
        <begin position="352"/>
        <end position="379"/>
    </location>
</feature>
<dbReference type="PROSITE" id="PS51131">
    <property type="entry name" value="ZN_HOOK"/>
    <property type="match status" value="1"/>
</dbReference>
<comment type="subcellular location">
    <subcellularLocation>
        <location evidence="3">Chromosome</location>
    </subcellularLocation>
    <subcellularLocation>
        <location evidence="2">Nucleus</location>
    </subcellularLocation>
</comment>
<dbReference type="EMBL" id="GL379804">
    <property type="protein sequence ID" value="EGT38903.1"/>
    <property type="molecule type" value="Genomic_DNA"/>
</dbReference>
<dbReference type="SUPFAM" id="SSF75712">
    <property type="entry name" value="Rad50 coiled-coil Zn hook"/>
    <property type="match status" value="1"/>
</dbReference>
<evidence type="ECO:0000256" key="9">
    <source>
        <dbReference type="ARBA" id="ARBA00022801"/>
    </source>
</evidence>
<evidence type="ECO:0000313" key="22">
    <source>
        <dbReference type="Proteomes" id="UP000008068"/>
    </source>
</evidence>
<sequence length="1333" mass="154451">MAKFLRLHIRGIRSVGDEDHHVHKIEFLSPCTLISGPNGTGKTTTIEALNFVTTGQMPTSKKQAFIHSTDRKIETFLIQVARKTRVDASVILEFIDVKGRLCTAVRRLVATTGVKNGAQAEEHTLAIKYPDGTTTTLNSKVCDFNKAILHHLGVPKAIFKYVIFCHQEESTWPLSEPKELKKRFDEIFQLTKFVKAQERMKMIVGKFAKDKETQEVQKQLYEMHVKDKLDARKNYDDCDKKISKGKEAMIKLKERKSQGIKRCEELRTSLAKLEDILTSITIDRINIQKQCYTRMCSELNDAERETLRKQLVLIRVEPYCGTEEELRQQIDELAGSEARSHADERAKIDRKIVKNNQERSELAKRKLELENKFSSLKAESIHCESLKQDLQKLESYLLQELELEEDAALDIEIDDAILSKVQTMSRKTQEVVKSCTKLQSELRSAQETVTKTEVEVKSMQAERSKLEKEVEQLKLKIRQGQNATTGMKDLLKKEEALRKSLEELPEVDEDALKNEKVKRDRVLKEMDSLKKQCSEAEKNAEQEKEKASLQQTVLIAKKKITAFQRKHDKNWKGLLGSAPEFPWTPVLEKAFKTVRNDKKDTEEDHRDVQLNVQKLETMHQEFAKQDKSLTAQELKLHEDISESCSCEPDEVNEKLEDIRQQLKKARKDLAPISAQSDLYETYIEETKTSGCCPLCDRDFSTKKEINEFTKRLKNMTLSFPAKNKELGEKVLKMEAEETKLVKAEGQTKELQKVKKDLRVSTNFLTYLEVRVKITENSEEMSEEKSNLTKSEKKLEALNKKLKFAEELQLDIRIIQQLYEQTEENERKLERLMEDSQLTEGPTYSELREKVELKEKEYRQIVQEGEELQKSTAERNRLQSKLNELGTHRVSLGEAAAQAGAYAEQLEKKKQEIEKCVKEINRKKDDELPDAVLSRDELTRQVAVKEEERKKAELEVQMKKKDLDQKQQQWKNLTRNVQESAKSEKQLVEEEQNIRIVNERIEENQQRQKRFEENLRSFDSFHQQEMILKDQLTRMKIEKKLQEVERKRGSLDGQVSEEQIHELKQELSQVQNDLRHIGNDEVKIFTQLEEYEKQQKVASTKLATKECQRAELNYRDAIIELALHEEAIEDLNKYRKCLDASLITFHTEKMAAVNVIIDELWRKVYNSTDITTIRIRSDAASESTSKKVAYDYNVMMVYESGSEVEMRGRCSAGQKMLASLLIRIALAEVFGGLCSMIALDEPTTNLDEWKVDGMANVLSDLIEARRGYDQDGNLRGRDMQMVVITHDERLVNKLTISCRPEYIYCLAKDEHGVSYLSKRFPDGSEKRVNGLQRR</sequence>
<dbReference type="GO" id="GO:0003691">
    <property type="term" value="F:double-stranded telomeric DNA binding"/>
    <property type="evidence" value="ECO:0007669"/>
    <property type="project" value="TreeGrafter"/>
</dbReference>
<evidence type="ECO:0000256" key="14">
    <source>
        <dbReference type="ARBA" id="ARBA00023204"/>
    </source>
</evidence>
<dbReference type="InterPro" id="IPR013134">
    <property type="entry name" value="Zn_hook_RAD50"/>
</dbReference>
<evidence type="ECO:0000256" key="12">
    <source>
        <dbReference type="ARBA" id="ARBA00022842"/>
    </source>
</evidence>
<evidence type="ECO:0000256" key="6">
    <source>
        <dbReference type="ARBA" id="ARBA00022723"/>
    </source>
</evidence>
<dbReference type="SUPFAM" id="SSF52540">
    <property type="entry name" value="P-loop containing nucleoside triphosphate hydrolases"/>
    <property type="match status" value="2"/>
</dbReference>
<keyword evidence="11" id="KW-0067">ATP-binding</keyword>
<evidence type="ECO:0000256" key="13">
    <source>
        <dbReference type="ARBA" id="ARBA00023054"/>
    </source>
</evidence>
<dbReference type="PANTHER" id="PTHR18867:SF12">
    <property type="entry name" value="DNA REPAIR PROTEIN RAD50"/>
    <property type="match status" value="1"/>
</dbReference>
<keyword evidence="13 19" id="KW-0175">Coiled coil</keyword>
<evidence type="ECO:0000256" key="17">
    <source>
        <dbReference type="ARBA" id="ARBA00049360"/>
    </source>
</evidence>
<keyword evidence="14" id="KW-0234">DNA repair</keyword>
<dbReference type="GO" id="GO:0007004">
    <property type="term" value="P:telomere maintenance via telomerase"/>
    <property type="evidence" value="ECO:0007669"/>
    <property type="project" value="TreeGrafter"/>
</dbReference>
<dbReference type="GO" id="GO:0051880">
    <property type="term" value="F:G-quadruplex DNA binding"/>
    <property type="evidence" value="ECO:0007669"/>
    <property type="project" value="TreeGrafter"/>
</dbReference>
<keyword evidence="8" id="KW-0227">DNA damage</keyword>
<accession>G0MP92</accession>
<dbReference type="Pfam" id="PF04423">
    <property type="entry name" value="Rad50_zn_hook"/>
    <property type="match status" value="1"/>
</dbReference>
<feature type="domain" description="Zinc-hook" evidence="20">
    <location>
        <begin position="648"/>
        <end position="745"/>
    </location>
</feature>
<dbReference type="InterPro" id="IPR027417">
    <property type="entry name" value="P-loop_NTPase"/>
</dbReference>
<keyword evidence="6 18" id="KW-0479">Metal-binding</keyword>
<name>G0MP92_CAEBE</name>
<feature type="coiled-coil region" evidence="19">
    <location>
        <begin position="777"/>
        <end position="1126"/>
    </location>
</feature>
<evidence type="ECO:0000256" key="5">
    <source>
        <dbReference type="ARBA" id="ARBA00022454"/>
    </source>
</evidence>
<evidence type="ECO:0000256" key="3">
    <source>
        <dbReference type="ARBA" id="ARBA00004286"/>
    </source>
</evidence>
<feature type="coiled-coil region" evidence="19">
    <location>
        <begin position="512"/>
        <end position="559"/>
    </location>
</feature>
<dbReference type="Pfam" id="PF13476">
    <property type="entry name" value="AAA_23"/>
    <property type="match status" value="1"/>
</dbReference>
<keyword evidence="5" id="KW-0158">Chromosome</keyword>
<dbReference type="GO" id="GO:0006302">
    <property type="term" value="P:double-strand break repair"/>
    <property type="evidence" value="ECO:0007669"/>
    <property type="project" value="TreeGrafter"/>
</dbReference>
<feature type="binding site" evidence="18">
    <location>
        <position position="692"/>
    </location>
    <ligand>
        <name>Zn(2+)</name>
        <dbReference type="ChEBI" id="CHEBI:29105"/>
    </ligand>
</feature>
<dbReference type="Proteomes" id="UP000008068">
    <property type="component" value="Unassembled WGS sequence"/>
</dbReference>
<evidence type="ECO:0000256" key="2">
    <source>
        <dbReference type="ARBA" id="ARBA00004123"/>
    </source>
</evidence>
<dbReference type="STRING" id="135651.G0MP92"/>
<keyword evidence="9" id="KW-0378">Hydrolase</keyword>
<keyword evidence="15" id="KW-0539">Nucleus</keyword>
<dbReference type="FunFam" id="3.40.50.300:FF:003985">
    <property type="entry name" value="DNA repair protein rad-50"/>
    <property type="match status" value="1"/>
</dbReference>
<reference evidence="22" key="1">
    <citation type="submission" date="2011-07" db="EMBL/GenBank/DDBJ databases">
        <authorList>
            <consortium name="Caenorhabditis brenneri Sequencing and Analysis Consortium"/>
            <person name="Wilson R.K."/>
        </authorList>
    </citation>
    <scope>NUCLEOTIDE SEQUENCE [LARGE SCALE GENOMIC DNA]</scope>
    <source>
        <strain evidence="22">PB2801</strain>
    </source>
</reference>
<dbReference type="InParanoid" id="G0MP92"/>
<evidence type="ECO:0000256" key="15">
    <source>
        <dbReference type="ARBA" id="ARBA00023242"/>
    </source>
</evidence>